<evidence type="ECO:0000256" key="6">
    <source>
        <dbReference type="ARBA" id="ARBA00022692"/>
    </source>
</evidence>
<evidence type="ECO:0000313" key="10">
    <source>
        <dbReference type="EMBL" id="CRL37718.1"/>
    </source>
</evidence>
<keyword evidence="8 9" id="KW-0472">Membrane</keyword>
<dbReference type="InterPro" id="IPR010052">
    <property type="entry name" value="T2SS_protein-GspI"/>
</dbReference>
<dbReference type="GO" id="GO:0015628">
    <property type="term" value="P:protein secretion by the type II secretion system"/>
    <property type="evidence" value="ECO:0007669"/>
    <property type="project" value="InterPro"/>
</dbReference>
<feature type="transmembrane region" description="Helical" evidence="9">
    <location>
        <begin position="12"/>
        <end position="33"/>
    </location>
</feature>
<evidence type="ECO:0000256" key="7">
    <source>
        <dbReference type="ARBA" id="ARBA00022989"/>
    </source>
</evidence>
<dbReference type="NCBIfam" id="TIGR02532">
    <property type="entry name" value="IV_pilin_GFxxxE"/>
    <property type="match status" value="1"/>
</dbReference>
<accession>A0A0M6WL04</accession>
<evidence type="ECO:0000256" key="1">
    <source>
        <dbReference type="ARBA" id="ARBA00004377"/>
    </source>
</evidence>
<evidence type="ECO:0000256" key="9">
    <source>
        <dbReference type="SAM" id="Phobius"/>
    </source>
</evidence>
<comment type="similarity">
    <text evidence="2">Belongs to the GSP I family.</text>
</comment>
<dbReference type="EMBL" id="CVRR01000019">
    <property type="protein sequence ID" value="CRL37718.1"/>
    <property type="molecule type" value="Genomic_DNA"/>
</dbReference>
<dbReference type="PANTHER" id="PTHR38779">
    <property type="entry name" value="TYPE II SECRETION SYSTEM PROTEIN I-RELATED"/>
    <property type="match status" value="1"/>
</dbReference>
<keyword evidence="3" id="KW-1003">Cell membrane</keyword>
<dbReference type="Proteomes" id="UP000049979">
    <property type="component" value="Unassembled WGS sequence"/>
</dbReference>
<keyword evidence="11" id="KW-1185">Reference proteome</keyword>
<sequence>MKKQQNNGGFSLLEVILAMAILAILSIPLLSYFTQSMKYNAMMADKQHATNLAQEVMEDLKKQPQLVEPVSAGGFTVPYLTGYVQTGYTPAAAGGSTTAGEVSYYGAADAIGQKYDVEVKVSTDVPENTALMPQMDGIDDTKDVVAAEGGQLQEALTYFSAENAQYAGANNVPAQSESEIEKNLKRTISITVEPTHVLVACSYACENIDGVDPAEVYTCNDFAEEDMQNIEHIYLMYNVKQDRDALEIRCAAGVAVPKLIVVCQNISEVNAKHLSYQLVVSPKDGCKMPAVASNLGNKSYPDDPAATTNAGNIYQDSYLLSVAPLVESKEGVRKVNLQVSVYKKGKGNSSDKETYRYITVNSAKGE</sequence>
<reference evidence="11" key="1">
    <citation type="submission" date="2015-05" db="EMBL/GenBank/DDBJ databases">
        <authorList>
            <consortium name="Pathogen Informatics"/>
        </authorList>
    </citation>
    <scope>NUCLEOTIDE SEQUENCE [LARGE SCALE GENOMIC DNA]</scope>
    <source>
        <strain evidence="11">M72</strain>
    </source>
</reference>
<evidence type="ECO:0000256" key="8">
    <source>
        <dbReference type="ARBA" id="ARBA00023136"/>
    </source>
</evidence>
<name>A0A0M6WL04_9FIRM</name>
<dbReference type="AlphaFoldDB" id="A0A0M6WL04"/>
<evidence type="ECO:0008006" key="12">
    <source>
        <dbReference type="Google" id="ProtNLM"/>
    </source>
</evidence>
<organism evidence="10 11">
    <name type="scientific">Roseburia faecis</name>
    <dbReference type="NCBI Taxonomy" id="301302"/>
    <lineage>
        <taxon>Bacteria</taxon>
        <taxon>Bacillati</taxon>
        <taxon>Bacillota</taxon>
        <taxon>Clostridia</taxon>
        <taxon>Lachnospirales</taxon>
        <taxon>Lachnospiraceae</taxon>
        <taxon>Roseburia</taxon>
    </lineage>
</organism>
<dbReference type="PANTHER" id="PTHR38779:SF2">
    <property type="entry name" value="TYPE II SECRETION SYSTEM PROTEIN I-RELATED"/>
    <property type="match status" value="1"/>
</dbReference>
<gene>
    <name evidence="10" type="ORF">M72_04671</name>
</gene>
<keyword evidence="6 9" id="KW-0812">Transmembrane</keyword>
<dbReference type="Pfam" id="PF07963">
    <property type="entry name" value="N_methyl"/>
    <property type="match status" value="1"/>
</dbReference>
<keyword evidence="5" id="KW-0997">Cell inner membrane</keyword>
<evidence type="ECO:0000256" key="2">
    <source>
        <dbReference type="ARBA" id="ARBA00008358"/>
    </source>
</evidence>
<protein>
    <recommendedName>
        <fullName evidence="12">Tfp pilus assembly protein PilV</fullName>
    </recommendedName>
</protein>
<dbReference type="GO" id="GO:0015627">
    <property type="term" value="C:type II protein secretion system complex"/>
    <property type="evidence" value="ECO:0007669"/>
    <property type="project" value="InterPro"/>
</dbReference>
<evidence type="ECO:0000313" key="11">
    <source>
        <dbReference type="Proteomes" id="UP000049979"/>
    </source>
</evidence>
<evidence type="ECO:0000256" key="5">
    <source>
        <dbReference type="ARBA" id="ARBA00022519"/>
    </source>
</evidence>
<proteinExistence type="inferred from homology"/>
<evidence type="ECO:0000256" key="4">
    <source>
        <dbReference type="ARBA" id="ARBA00022481"/>
    </source>
</evidence>
<keyword evidence="7 9" id="KW-1133">Transmembrane helix</keyword>
<evidence type="ECO:0000256" key="3">
    <source>
        <dbReference type="ARBA" id="ARBA00022475"/>
    </source>
</evidence>
<dbReference type="GO" id="GO:0005886">
    <property type="term" value="C:plasma membrane"/>
    <property type="evidence" value="ECO:0007669"/>
    <property type="project" value="UniProtKB-SubCell"/>
</dbReference>
<dbReference type="RefSeq" id="WP_055067748.1">
    <property type="nucleotide sequence ID" value="NZ_CP173697.1"/>
</dbReference>
<dbReference type="OrthoDB" id="9987353at2"/>
<comment type="subcellular location">
    <subcellularLocation>
        <location evidence="1">Cell inner membrane</location>
        <topology evidence="1">Single-pass membrane protein</topology>
    </subcellularLocation>
</comment>
<keyword evidence="4" id="KW-0488">Methylation</keyword>
<dbReference type="InterPro" id="IPR012902">
    <property type="entry name" value="N_methyl_site"/>
</dbReference>